<dbReference type="PANTHER" id="PTHR37937">
    <property type="entry name" value="CONJUGATIVE TRANSFER: DNA TRANSPORT"/>
    <property type="match status" value="1"/>
</dbReference>
<name>A0A2A2C9H2_ECOLX</name>
<evidence type="ECO:0000256" key="6">
    <source>
        <dbReference type="SAM" id="MobiDB-lite"/>
    </source>
</evidence>
<feature type="transmembrane region" description="Helical" evidence="7">
    <location>
        <begin position="108"/>
        <end position="134"/>
    </location>
</feature>
<feature type="transmembrane region" description="Helical" evidence="7">
    <location>
        <begin position="28"/>
        <end position="47"/>
    </location>
</feature>
<comment type="caution">
    <text evidence="10">The sequence shown here is derived from an EMBL/GenBank/DDBJ whole genome shotgun (WGS) entry which is preliminary data.</text>
</comment>
<dbReference type="NCBIfam" id="TIGR02759">
    <property type="entry name" value="TraD_Ftype"/>
    <property type="match status" value="1"/>
</dbReference>
<evidence type="ECO:0000256" key="3">
    <source>
        <dbReference type="ARBA" id="ARBA00022692"/>
    </source>
</evidence>
<protein>
    <submittedName>
        <fullName evidence="10">Type IV conjugative transfer system coupling protein TraD</fullName>
    </submittedName>
</protein>
<dbReference type="EMBL" id="MRVZ01000053">
    <property type="protein sequence ID" value="PAU22176.1"/>
    <property type="molecule type" value="Genomic_DNA"/>
</dbReference>
<dbReference type="Pfam" id="PF10412">
    <property type="entry name" value="TrwB_AAD_bind"/>
    <property type="match status" value="1"/>
</dbReference>
<dbReference type="PANTHER" id="PTHR37937:SF1">
    <property type="entry name" value="CONJUGATIVE TRANSFER: DNA TRANSPORT"/>
    <property type="match status" value="1"/>
</dbReference>
<keyword evidence="5 7" id="KW-0472">Membrane</keyword>
<comment type="subcellular location">
    <subcellularLocation>
        <location evidence="1">Cell membrane</location>
        <topology evidence="1">Multi-pass membrane protein</topology>
    </subcellularLocation>
</comment>
<keyword evidence="4 7" id="KW-1133">Transmembrane helix</keyword>
<evidence type="ECO:0000256" key="4">
    <source>
        <dbReference type="ARBA" id="ARBA00022989"/>
    </source>
</evidence>
<dbReference type="GO" id="GO:0005886">
    <property type="term" value="C:plasma membrane"/>
    <property type="evidence" value="ECO:0007669"/>
    <property type="project" value="UniProtKB-SubCell"/>
</dbReference>
<dbReference type="Gene3D" id="3.40.50.300">
    <property type="entry name" value="P-loop containing nucleotide triphosphate hydrolases"/>
    <property type="match status" value="1"/>
</dbReference>
<dbReference type="SUPFAM" id="SSF52540">
    <property type="entry name" value="P-loop containing nucleoside triphosphate hydrolases"/>
    <property type="match status" value="1"/>
</dbReference>
<dbReference type="Pfam" id="PF12615">
    <property type="entry name" value="TraD_N"/>
    <property type="match status" value="1"/>
</dbReference>
<dbReference type="Proteomes" id="UP000218543">
    <property type="component" value="Unassembled WGS sequence"/>
</dbReference>
<dbReference type="InterPro" id="IPR051539">
    <property type="entry name" value="T4SS-coupling_protein"/>
</dbReference>
<dbReference type="AlphaFoldDB" id="A0A2A2C9H2"/>
<dbReference type="InterPro" id="IPR019476">
    <property type="entry name" value="T4SS_TraD_DNA-bd"/>
</dbReference>
<keyword evidence="2" id="KW-1003">Cell membrane</keyword>
<sequence length="723" mass="82181">MSFNAKDMTQGGQIASMRIRMFSQIANIMLYCLFIFFWILVGLVLWVKISWQTFVNGCIYWWCTTLEGMRDLIKSQPVYEIQYYGKTFRMNAAQVLHDKYMIWCGEQLWSAFVLASVVALVICLITFFVVSWILGRQGKQQSENEVTGGRQLTDNPKEVARMLKKDGKDSDIRIGDLPIIRDSEIQNFCLHGTVGAGKSEVIRRLANYARKRGDMVVIYDRSGEFVKSYYDPSIDKILNPLDARCAAWDLWKECLTQPDFDNTANTLIPMGTKEDPFWQGSGRTIFAEAAYLMRNDPNRSYSKLVDTLLSIKIEKLRTFLRNSPAANLVEEKIEKTAISIRAVLTNYVKAIRYLQGIEHNGEPFTIRDWMRGVREDQKNGWLFISSNADTHASLKPVISMWLSIAIRGLLAMGENRNRRVWFFCDELPTLHKLPDLVEILPEARKFGGCYVFGIQSYAQLEDIYGEKAAATLFDVMNTRAFFRSPSHKIAEFAAGEIGEKEHLKASEQYSYGADPVRDGVSTGKDMERQTLVSYSDIQSLPDLTCYVTLPGPYPAVKLSLKYQARPKVAPEFIPRDINPEMENRLSAVLAAREAEGRQMASLFEPDVPEVVSGEDVTQAEQPQQPQQPQQPVSPAINDKKSDAGVNVPAGGIEQELKMKPEEEMEQQLPPGISESGEVVDMAVYEAWQREQNPDIQQQMQRREEVNINVHRERGEDVEPGDDF</sequence>
<reference evidence="10 11" key="1">
    <citation type="submission" date="2016-12" db="EMBL/GenBank/DDBJ databases">
        <title>Real-Time Genomic Investigation Underlying the Public Health Response to a Shiga Toxin-Producing Escherichia Coli O26:H11 Outbreak in a Nursery.</title>
        <authorList>
            <person name="Ferdous M."/>
            <person name="Moran-Gilad J."/>
            <person name="Rossen J.W."/>
            <person name="Gdalevich M."/>
        </authorList>
    </citation>
    <scope>NUCLEOTIDE SEQUENCE [LARGE SCALE GENOMIC DNA]</scope>
    <source>
        <strain evidence="10 11">STEC 514-2</strain>
    </source>
</reference>
<evidence type="ECO:0000313" key="10">
    <source>
        <dbReference type="EMBL" id="PAU22176.1"/>
    </source>
</evidence>
<dbReference type="InterPro" id="IPR014128">
    <property type="entry name" value="T4SS_TraD"/>
</dbReference>
<organism evidence="10 11">
    <name type="scientific">Escherichia coli</name>
    <dbReference type="NCBI Taxonomy" id="562"/>
    <lineage>
        <taxon>Bacteria</taxon>
        <taxon>Pseudomonadati</taxon>
        <taxon>Pseudomonadota</taxon>
        <taxon>Gammaproteobacteria</taxon>
        <taxon>Enterobacterales</taxon>
        <taxon>Enterobacteriaceae</taxon>
        <taxon>Escherichia</taxon>
    </lineage>
</organism>
<dbReference type="Gene3D" id="1.10.8.80">
    <property type="entry name" value="Magnesium chelatase subunit I, C-Terminal domain"/>
    <property type="match status" value="1"/>
</dbReference>
<feature type="compositionally biased region" description="Low complexity" evidence="6">
    <location>
        <begin position="621"/>
        <end position="630"/>
    </location>
</feature>
<feature type="region of interest" description="Disordered" evidence="6">
    <location>
        <begin position="612"/>
        <end position="676"/>
    </location>
</feature>
<dbReference type="CDD" id="cd01127">
    <property type="entry name" value="TrwB_TraG_TraD_VirD4"/>
    <property type="match status" value="1"/>
</dbReference>
<keyword evidence="3 7" id="KW-0812">Transmembrane</keyword>
<dbReference type="NCBIfam" id="NF010254">
    <property type="entry name" value="PRK13700.1"/>
    <property type="match status" value="1"/>
</dbReference>
<feature type="domain" description="TraD coupling protein N-terminal" evidence="9">
    <location>
        <begin position="32"/>
        <end position="128"/>
    </location>
</feature>
<evidence type="ECO:0000313" key="11">
    <source>
        <dbReference type="Proteomes" id="UP000218543"/>
    </source>
</evidence>
<feature type="domain" description="Type IV secretion system coupling protein TraD DNA-binding" evidence="8">
    <location>
        <begin position="172"/>
        <end position="561"/>
    </location>
</feature>
<evidence type="ECO:0000256" key="7">
    <source>
        <dbReference type="SAM" id="Phobius"/>
    </source>
</evidence>
<gene>
    <name evidence="10" type="ORF">BTQ06_16045</name>
</gene>
<dbReference type="RefSeq" id="WP_095586100.1">
    <property type="nucleotide sequence ID" value="NZ_BGAZ01000055.1"/>
</dbReference>
<evidence type="ECO:0000259" key="8">
    <source>
        <dbReference type="Pfam" id="PF10412"/>
    </source>
</evidence>
<evidence type="ECO:0000256" key="2">
    <source>
        <dbReference type="ARBA" id="ARBA00022475"/>
    </source>
</evidence>
<proteinExistence type="predicted"/>
<dbReference type="InterPro" id="IPR027417">
    <property type="entry name" value="P-loop_NTPase"/>
</dbReference>
<dbReference type="InterPro" id="IPR022585">
    <property type="entry name" value="TraD_N"/>
</dbReference>
<evidence type="ECO:0000256" key="1">
    <source>
        <dbReference type="ARBA" id="ARBA00004651"/>
    </source>
</evidence>
<evidence type="ECO:0000256" key="5">
    <source>
        <dbReference type="ARBA" id="ARBA00023136"/>
    </source>
</evidence>
<accession>A0A2A2C9H2</accession>
<evidence type="ECO:0000259" key="9">
    <source>
        <dbReference type="Pfam" id="PF12615"/>
    </source>
</evidence>